<dbReference type="GO" id="GO:0016705">
    <property type="term" value="F:oxidoreductase activity, acting on paired donors, with incorporation or reduction of molecular oxygen"/>
    <property type="evidence" value="ECO:0007669"/>
    <property type="project" value="InterPro"/>
</dbReference>
<organism evidence="4 5">
    <name type="scientific">Pseudonocardia bannensis</name>
    <dbReference type="NCBI Taxonomy" id="630973"/>
    <lineage>
        <taxon>Bacteria</taxon>
        <taxon>Bacillati</taxon>
        <taxon>Actinomycetota</taxon>
        <taxon>Actinomycetes</taxon>
        <taxon>Pseudonocardiales</taxon>
        <taxon>Pseudonocardiaceae</taxon>
        <taxon>Pseudonocardia</taxon>
    </lineage>
</organism>
<dbReference type="PANTHER" id="PTHR30137">
    <property type="entry name" value="LUCIFERASE-LIKE MONOOXYGENASE"/>
    <property type="match status" value="1"/>
</dbReference>
<evidence type="ECO:0000256" key="1">
    <source>
        <dbReference type="ARBA" id="ARBA00023002"/>
    </source>
</evidence>
<accession>A0A848DD59</accession>
<dbReference type="InterPro" id="IPR050766">
    <property type="entry name" value="Bact_Lucif_Oxidored"/>
</dbReference>
<dbReference type="Pfam" id="PF00296">
    <property type="entry name" value="Bac_luciferase"/>
    <property type="match status" value="1"/>
</dbReference>
<dbReference type="InterPro" id="IPR036661">
    <property type="entry name" value="Luciferase-like_sf"/>
</dbReference>
<dbReference type="Proteomes" id="UP000586918">
    <property type="component" value="Unassembled WGS sequence"/>
</dbReference>
<proteinExistence type="predicted"/>
<dbReference type="RefSeq" id="WP_169410058.1">
    <property type="nucleotide sequence ID" value="NZ_JAAXKZ010000006.1"/>
</dbReference>
<dbReference type="GO" id="GO:0005829">
    <property type="term" value="C:cytosol"/>
    <property type="evidence" value="ECO:0007669"/>
    <property type="project" value="TreeGrafter"/>
</dbReference>
<keyword evidence="1" id="KW-0560">Oxidoreductase</keyword>
<evidence type="ECO:0000313" key="5">
    <source>
        <dbReference type="Proteomes" id="UP000586918"/>
    </source>
</evidence>
<evidence type="ECO:0000313" key="4">
    <source>
        <dbReference type="EMBL" id="NMH90558.1"/>
    </source>
</evidence>
<dbReference type="SUPFAM" id="SSF51679">
    <property type="entry name" value="Bacterial luciferase-like"/>
    <property type="match status" value="1"/>
</dbReference>
<protein>
    <submittedName>
        <fullName evidence="4">LLM class flavin-dependent oxidoreductase</fullName>
    </submittedName>
</protein>
<dbReference type="AlphaFoldDB" id="A0A848DD59"/>
<evidence type="ECO:0000256" key="2">
    <source>
        <dbReference type="ARBA" id="ARBA00023033"/>
    </source>
</evidence>
<gene>
    <name evidence="4" type="ORF">HF519_02960</name>
</gene>
<dbReference type="Gene3D" id="3.20.20.30">
    <property type="entry name" value="Luciferase-like domain"/>
    <property type="match status" value="1"/>
</dbReference>
<comment type="caution">
    <text evidence="4">The sequence shown here is derived from an EMBL/GenBank/DDBJ whole genome shotgun (WGS) entry which is preliminary data.</text>
</comment>
<keyword evidence="5" id="KW-1185">Reference proteome</keyword>
<feature type="domain" description="Luciferase-like" evidence="3">
    <location>
        <begin position="1"/>
        <end position="289"/>
    </location>
</feature>
<dbReference type="EMBL" id="JAAXKZ010000006">
    <property type="protein sequence ID" value="NMH90558.1"/>
    <property type="molecule type" value="Genomic_DNA"/>
</dbReference>
<name>A0A848DD59_9PSEU</name>
<dbReference type="GO" id="GO:0004497">
    <property type="term" value="F:monooxygenase activity"/>
    <property type="evidence" value="ECO:0007669"/>
    <property type="project" value="UniProtKB-KW"/>
</dbReference>
<keyword evidence="2" id="KW-0503">Monooxygenase</keyword>
<evidence type="ECO:0000259" key="3">
    <source>
        <dbReference type="Pfam" id="PF00296"/>
    </source>
</evidence>
<sequence>MQFGLALAGQFLPGDDPRTRVAETLEQVRAAREAGFASVWAFQHFLADFQFLQPVPLLARLLSEAGDMHIGTSVLLAPFYPPVLLAEELATLDVLADGRLIVGMGAGYRDEEFRAFGVPRAERLERLAETVQVLRDLWSGAPVTHRTSRFALEDARLRLRPIQGERVPVWIGATGPRGLRQAARIGDEWLASPELSLPAVARRQKVYRDALPDGVRPGSKAFPLLREAYVAGSREAAIRTARPALTTKYEAYARWGHEVGDFDELSQDSFVLGSVADCVEQVQRYAAELATSHLIVRMQWPGLEQREVLDSIGAFAEVIARFSR</sequence>
<dbReference type="PANTHER" id="PTHR30137:SF8">
    <property type="entry name" value="BLR5498 PROTEIN"/>
    <property type="match status" value="1"/>
</dbReference>
<reference evidence="4 5" key="1">
    <citation type="submission" date="2020-04" db="EMBL/GenBank/DDBJ databases">
        <authorList>
            <person name="Klaysubun C."/>
            <person name="Duangmal K."/>
            <person name="Lipun K."/>
        </authorList>
    </citation>
    <scope>NUCLEOTIDE SEQUENCE [LARGE SCALE GENOMIC DNA]</scope>
    <source>
        <strain evidence="4 5">DSM 45300</strain>
    </source>
</reference>
<dbReference type="InterPro" id="IPR011251">
    <property type="entry name" value="Luciferase-like_dom"/>
</dbReference>